<keyword evidence="2" id="KW-1185">Reference proteome</keyword>
<dbReference type="HOGENOM" id="CLU_2528575_0_0_1"/>
<dbReference type="Proteomes" id="UP000001067">
    <property type="component" value="Unassembled WGS sequence"/>
</dbReference>
<gene>
    <name evidence="1" type="ORF">PTT_13751</name>
</gene>
<evidence type="ECO:0000313" key="1">
    <source>
        <dbReference type="EMBL" id="EFQ89841.1"/>
    </source>
</evidence>
<evidence type="ECO:0000313" key="2">
    <source>
        <dbReference type="Proteomes" id="UP000001067"/>
    </source>
</evidence>
<reference evidence="1 2" key="1">
    <citation type="journal article" date="2010" name="Genome Biol.">
        <title>A first genome assembly of the barley fungal pathogen Pyrenophora teres f. teres.</title>
        <authorList>
            <person name="Ellwood S.R."/>
            <person name="Liu Z."/>
            <person name="Syme R.A."/>
            <person name="Lai Z."/>
            <person name="Hane J.K."/>
            <person name="Keiper F."/>
            <person name="Moffat C.S."/>
            <person name="Oliver R.P."/>
            <person name="Friesen T.L."/>
        </authorList>
    </citation>
    <scope>NUCLEOTIDE SEQUENCE [LARGE SCALE GENOMIC DNA]</scope>
    <source>
        <strain evidence="1 2">0-1</strain>
    </source>
</reference>
<name>E3RWQ8_PYRTT</name>
<dbReference type="AlphaFoldDB" id="E3RWQ8"/>
<organism evidence="2">
    <name type="scientific">Pyrenophora teres f. teres (strain 0-1)</name>
    <name type="common">Barley net blotch fungus</name>
    <name type="synonym">Drechslera teres f. teres</name>
    <dbReference type="NCBI Taxonomy" id="861557"/>
    <lineage>
        <taxon>Eukaryota</taxon>
        <taxon>Fungi</taxon>
        <taxon>Dikarya</taxon>
        <taxon>Ascomycota</taxon>
        <taxon>Pezizomycotina</taxon>
        <taxon>Dothideomycetes</taxon>
        <taxon>Pleosporomycetidae</taxon>
        <taxon>Pleosporales</taxon>
        <taxon>Pleosporineae</taxon>
        <taxon>Pleosporaceae</taxon>
        <taxon>Pyrenophora</taxon>
    </lineage>
</organism>
<sequence>MAEKGSVQMLGALLTNYPSMAGIGILERVTELTPAGQRNYREDVDHYKLHMEQYKTDRHRYDKEQSNILLIVRLIQSTLTPHLR</sequence>
<protein>
    <submittedName>
        <fullName evidence="1">Uncharacterized protein</fullName>
    </submittedName>
</protein>
<dbReference type="KEGG" id="pte:PTT_13751"/>
<accession>E3RWQ8</accession>
<proteinExistence type="predicted"/>
<dbReference type="EMBL" id="GL535523">
    <property type="protein sequence ID" value="EFQ89841.1"/>
    <property type="molecule type" value="Genomic_DNA"/>
</dbReference>